<dbReference type="Proteomes" id="UP000095280">
    <property type="component" value="Unplaced"/>
</dbReference>
<feature type="compositionally biased region" description="Low complexity" evidence="1">
    <location>
        <begin position="143"/>
        <end position="161"/>
    </location>
</feature>
<sequence length="226" mass="24373">NASAEEKRRNRCPVHAWLVAWLAWCPCPTESSPRPNWPYTLTQAWPQGSAAAQSVQGAAVPTRSESSSGYDRRWGLSDSHRLSTQADVVSLLDRPASAHLATAFEDSMRDGGFTDRPPLRRDEVQQGVPRRSEHFRQSTSANASARGGARIATATLAASLASQRPVQAERRRLSGGLGASSNNRRRPPSELRPQPAGRRATAGEDDDSDADHRLDGNGFAGAVSPV</sequence>
<organism evidence="3 4">
    <name type="scientific">Macrostomum lignano</name>
    <dbReference type="NCBI Taxonomy" id="282301"/>
    <lineage>
        <taxon>Eukaryota</taxon>
        <taxon>Metazoa</taxon>
        <taxon>Spiralia</taxon>
        <taxon>Lophotrochozoa</taxon>
        <taxon>Platyhelminthes</taxon>
        <taxon>Rhabditophora</taxon>
        <taxon>Macrostomorpha</taxon>
        <taxon>Macrostomida</taxon>
        <taxon>Macrostomidae</taxon>
        <taxon>Macrostomum</taxon>
    </lineage>
</organism>
<feature type="signal peptide" evidence="2">
    <location>
        <begin position="1"/>
        <end position="31"/>
    </location>
</feature>
<keyword evidence="3" id="KW-1185">Reference proteome</keyword>
<evidence type="ECO:0000313" key="3">
    <source>
        <dbReference type="Proteomes" id="UP000095280"/>
    </source>
</evidence>
<keyword evidence="2" id="KW-0732">Signal</keyword>
<dbReference type="WBParaSite" id="maker-unitig_33120-snap-gene-0.1-mRNA-1">
    <property type="protein sequence ID" value="maker-unitig_33120-snap-gene-0.1-mRNA-1"/>
    <property type="gene ID" value="maker-unitig_33120-snap-gene-0.1"/>
</dbReference>
<accession>A0A1I8FHD7</accession>
<feature type="region of interest" description="Disordered" evidence="1">
    <location>
        <begin position="108"/>
        <end position="226"/>
    </location>
</feature>
<dbReference type="AlphaFoldDB" id="A0A1I8FHD7"/>
<evidence type="ECO:0000313" key="4">
    <source>
        <dbReference type="WBParaSite" id="maker-unitig_33120-snap-gene-0.1-mRNA-1"/>
    </source>
</evidence>
<evidence type="ECO:0000256" key="1">
    <source>
        <dbReference type="SAM" id="MobiDB-lite"/>
    </source>
</evidence>
<proteinExistence type="predicted"/>
<feature type="chain" id="PRO_5009318680" evidence="2">
    <location>
        <begin position="32"/>
        <end position="226"/>
    </location>
</feature>
<protein>
    <submittedName>
        <fullName evidence="4">Cyclic nucleotide-binding domain-containing protein</fullName>
    </submittedName>
</protein>
<feature type="compositionally biased region" description="Basic and acidic residues" evidence="1">
    <location>
        <begin position="108"/>
        <end position="136"/>
    </location>
</feature>
<reference evidence="4" key="1">
    <citation type="submission" date="2016-11" db="UniProtKB">
        <authorList>
            <consortium name="WormBaseParasite"/>
        </authorList>
    </citation>
    <scope>IDENTIFICATION</scope>
</reference>
<name>A0A1I8FHD7_9PLAT</name>
<evidence type="ECO:0000256" key="2">
    <source>
        <dbReference type="SAM" id="SignalP"/>
    </source>
</evidence>